<dbReference type="AlphaFoldDB" id="A0A1V8NRT7"/>
<sequence length="97" mass="10948">MDWQKLVLSANAVVCLLIVLRLMFYQKKAGSYRFLYSLLAWLVIVAAGWIAIRIFYGEYSGADPAELLLNFSFCLTIWGARGNIAKATQVGKKKELQ</sequence>
<proteinExistence type="predicted"/>
<dbReference type="Proteomes" id="UP000192573">
    <property type="component" value="Unassembled WGS sequence"/>
</dbReference>
<dbReference type="EMBL" id="NAEW01000032">
    <property type="protein sequence ID" value="OQM39124.1"/>
    <property type="molecule type" value="Genomic_DNA"/>
</dbReference>
<protein>
    <recommendedName>
        <fullName evidence="4">Phage holin family protein</fullName>
    </recommendedName>
</protein>
<keyword evidence="1" id="KW-1133">Transmembrane helix</keyword>
<evidence type="ECO:0000313" key="2">
    <source>
        <dbReference type="EMBL" id="OQM39124.1"/>
    </source>
</evidence>
<dbReference type="InterPro" id="IPR008473">
    <property type="entry name" value="Phage_holin_3_7"/>
</dbReference>
<evidence type="ECO:0008006" key="4">
    <source>
        <dbReference type="Google" id="ProtNLM"/>
    </source>
</evidence>
<comment type="caution">
    <text evidence="2">The sequence shown here is derived from an EMBL/GenBank/DDBJ whole genome shotgun (WGS) entry which is preliminary data.</text>
</comment>
<feature type="transmembrane region" description="Helical" evidence="1">
    <location>
        <begin position="36"/>
        <end position="55"/>
    </location>
</feature>
<evidence type="ECO:0000313" key="3">
    <source>
        <dbReference type="Proteomes" id="UP000192573"/>
    </source>
</evidence>
<reference evidence="2 3" key="1">
    <citation type="submission" date="2017-03" db="EMBL/GenBank/DDBJ databases">
        <authorList>
            <person name="Afonso C.L."/>
            <person name="Miller P.J."/>
            <person name="Scott M.A."/>
            <person name="Spackman E."/>
            <person name="Goraichik I."/>
            <person name="Dimitrov K.M."/>
            <person name="Suarez D.L."/>
            <person name="Swayne D.E."/>
        </authorList>
    </citation>
    <scope>NUCLEOTIDE SEQUENCE [LARGE SCALE GENOMIC DNA]</scope>
    <source>
        <strain evidence="2 3">ATCC 51113</strain>
    </source>
</reference>
<dbReference type="RefSeq" id="WP_080861010.1">
    <property type="nucleotide sequence ID" value="NZ_CP077405.1"/>
</dbReference>
<organism evidence="2 3">
    <name type="scientific">Citrobacter braakii</name>
    <dbReference type="NCBI Taxonomy" id="57706"/>
    <lineage>
        <taxon>Bacteria</taxon>
        <taxon>Pseudomonadati</taxon>
        <taxon>Pseudomonadota</taxon>
        <taxon>Gammaproteobacteria</taxon>
        <taxon>Enterobacterales</taxon>
        <taxon>Enterobacteriaceae</taxon>
        <taxon>Citrobacter</taxon>
        <taxon>Citrobacter freundii complex</taxon>
    </lineage>
</organism>
<feature type="transmembrane region" description="Helical" evidence="1">
    <location>
        <begin position="67"/>
        <end position="84"/>
    </location>
</feature>
<evidence type="ECO:0000256" key="1">
    <source>
        <dbReference type="SAM" id="Phobius"/>
    </source>
</evidence>
<accession>A0A1V8NRT7</accession>
<gene>
    <name evidence="2" type="ORF">BZK42_26380</name>
</gene>
<dbReference type="Pfam" id="PF05449">
    <property type="entry name" value="Phage_holin_3_7"/>
    <property type="match status" value="1"/>
</dbReference>
<name>A0A1V8NRT7_CITBR</name>
<feature type="transmembrane region" description="Helical" evidence="1">
    <location>
        <begin position="6"/>
        <end position="24"/>
    </location>
</feature>
<keyword evidence="1" id="KW-0812">Transmembrane</keyword>
<keyword evidence="1" id="KW-0472">Membrane</keyword>